<dbReference type="OrthoDB" id="7862633at2"/>
<sequence>MKRISLTAAALAISASTAFAGSTFDMSATLNGTTERQMTVMSEGHMAGLLISQYAPVEGAAGNPMNGMTGSCTGHMVIAAPAASGGGLCDFNNAAGDKMVISYEVIGLNRDGGISGSWTAHGGAGKTACVQGGGSFVNSAITDAGTFEQKVTGAITLP</sequence>
<dbReference type="Proteomes" id="UP000243978">
    <property type="component" value="Unassembled WGS sequence"/>
</dbReference>
<feature type="chain" id="PRO_5015711456" evidence="1">
    <location>
        <begin position="21"/>
        <end position="158"/>
    </location>
</feature>
<keyword evidence="3" id="KW-1185">Reference proteome</keyword>
<keyword evidence="1" id="KW-0732">Signal</keyword>
<name>A0A2T6BF11_9RHOB</name>
<dbReference type="AlphaFoldDB" id="A0A2T6BF11"/>
<organism evidence="2 3">
    <name type="scientific">Litoreibacter ponti</name>
    <dbReference type="NCBI Taxonomy" id="1510457"/>
    <lineage>
        <taxon>Bacteria</taxon>
        <taxon>Pseudomonadati</taxon>
        <taxon>Pseudomonadota</taxon>
        <taxon>Alphaproteobacteria</taxon>
        <taxon>Rhodobacterales</taxon>
        <taxon>Roseobacteraceae</taxon>
        <taxon>Litoreibacter</taxon>
    </lineage>
</organism>
<gene>
    <name evidence="2" type="ORF">C8N43_3457</name>
</gene>
<dbReference type="EMBL" id="QBKS01000002">
    <property type="protein sequence ID" value="PTX54640.1"/>
    <property type="molecule type" value="Genomic_DNA"/>
</dbReference>
<protein>
    <submittedName>
        <fullName evidence="2">Uncharacterized protein</fullName>
    </submittedName>
</protein>
<proteinExistence type="predicted"/>
<accession>A0A2T6BF11</accession>
<feature type="signal peptide" evidence="1">
    <location>
        <begin position="1"/>
        <end position="20"/>
    </location>
</feature>
<evidence type="ECO:0000313" key="2">
    <source>
        <dbReference type="EMBL" id="PTX54640.1"/>
    </source>
</evidence>
<comment type="caution">
    <text evidence="2">The sequence shown here is derived from an EMBL/GenBank/DDBJ whole genome shotgun (WGS) entry which is preliminary data.</text>
</comment>
<dbReference type="RefSeq" id="WP_107846951.1">
    <property type="nucleotide sequence ID" value="NZ_QBKS01000002.1"/>
</dbReference>
<evidence type="ECO:0000256" key="1">
    <source>
        <dbReference type="SAM" id="SignalP"/>
    </source>
</evidence>
<reference evidence="2 3" key="1">
    <citation type="submission" date="2018-04" db="EMBL/GenBank/DDBJ databases">
        <title>Genomic Encyclopedia of Archaeal and Bacterial Type Strains, Phase II (KMG-II): from individual species to whole genera.</title>
        <authorList>
            <person name="Goeker M."/>
        </authorList>
    </citation>
    <scope>NUCLEOTIDE SEQUENCE [LARGE SCALE GENOMIC DNA]</scope>
    <source>
        <strain evidence="2 3">DSM 100977</strain>
    </source>
</reference>
<evidence type="ECO:0000313" key="3">
    <source>
        <dbReference type="Proteomes" id="UP000243978"/>
    </source>
</evidence>